<organism evidence="1 2">
    <name type="scientific">Gossypium australe</name>
    <dbReference type="NCBI Taxonomy" id="47621"/>
    <lineage>
        <taxon>Eukaryota</taxon>
        <taxon>Viridiplantae</taxon>
        <taxon>Streptophyta</taxon>
        <taxon>Embryophyta</taxon>
        <taxon>Tracheophyta</taxon>
        <taxon>Spermatophyta</taxon>
        <taxon>Magnoliopsida</taxon>
        <taxon>eudicotyledons</taxon>
        <taxon>Gunneridae</taxon>
        <taxon>Pentapetalae</taxon>
        <taxon>rosids</taxon>
        <taxon>malvids</taxon>
        <taxon>Malvales</taxon>
        <taxon>Malvaceae</taxon>
        <taxon>Malvoideae</taxon>
        <taxon>Gossypium</taxon>
    </lineage>
</organism>
<reference evidence="2" key="1">
    <citation type="journal article" date="2019" name="Plant Biotechnol. J.">
        <title>Genome sequencing of the Australian wild diploid species Gossypium australe highlights disease resistance and delayed gland morphogenesis.</title>
        <authorList>
            <person name="Cai Y."/>
            <person name="Cai X."/>
            <person name="Wang Q."/>
            <person name="Wang P."/>
            <person name="Zhang Y."/>
            <person name="Cai C."/>
            <person name="Xu Y."/>
            <person name="Wang K."/>
            <person name="Zhou Z."/>
            <person name="Wang C."/>
            <person name="Geng S."/>
            <person name="Li B."/>
            <person name="Dong Q."/>
            <person name="Hou Y."/>
            <person name="Wang H."/>
            <person name="Ai P."/>
            <person name="Liu Z."/>
            <person name="Yi F."/>
            <person name="Sun M."/>
            <person name="An G."/>
            <person name="Cheng J."/>
            <person name="Zhang Y."/>
            <person name="Shi Q."/>
            <person name="Xie Y."/>
            <person name="Shi X."/>
            <person name="Chang Y."/>
            <person name="Huang F."/>
            <person name="Chen Y."/>
            <person name="Hong S."/>
            <person name="Mi L."/>
            <person name="Sun Q."/>
            <person name="Zhang L."/>
            <person name="Zhou B."/>
            <person name="Peng R."/>
            <person name="Zhang X."/>
            <person name="Liu F."/>
        </authorList>
    </citation>
    <scope>NUCLEOTIDE SEQUENCE [LARGE SCALE GENOMIC DNA]</scope>
    <source>
        <strain evidence="2">cv. PA1801</strain>
    </source>
</reference>
<gene>
    <name evidence="1" type="ORF">EPI10_006559</name>
</gene>
<evidence type="ECO:0000313" key="1">
    <source>
        <dbReference type="EMBL" id="KAA3484476.1"/>
    </source>
</evidence>
<accession>A0A5B6WT67</accession>
<comment type="caution">
    <text evidence="1">The sequence shown here is derived from an EMBL/GenBank/DDBJ whole genome shotgun (WGS) entry which is preliminary data.</text>
</comment>
<proteinExistence type="predicted"/>
<dbReference type="OrthoDB" id="2272416at2759"/>
<keyword evidence="2" id="KW-1185">Reference proteome</keyword>
<dbReference type="Proteomes" id="UP000325315">
    <property type="component" value="Unassembled WGS sequence"/>
</dbReference>
<sequence>MSMIEYEQEFFRLSNYSRECVSSEAIMCKRFEDGLNEDIRLAIRPIRMCWPAMWYRETRAFNFWSKLGELGEKRLIKYGKKKNYHLSLFTHLFLPRIEEEIEHLGVQTFSEAISLLIKKSTELTLPGEKARLQIKPLVDAFCTWICKCVITTLDGGLSVIPPYYLSMIGCMRYHRLYYRLVGYVRYHRNYPFWWAMCDTTLLKIDGGLSAKPPSDLAFVKETGQDTQIIGRSTTLSASLEYELFSDVLNGFMLGELEG</sequence>
<protein>
    <submittedName>
        <fullName evidence="1">Retrotransposon gag domain-containing 1</fullName>
    </submittedName>
</protein>
<name>A0A5B6WT67_9ROSI</name>
<evidence type="ECO:0000313" key="2">
    <source>
        <dbReference type="Proteomes" id="UP000325315"/>
    </source>
</evidence>
<dbReference type="EMBL" id="SMMG02000002">
    <property type="protein sequence ID" value="KAA3484476.1"/>
    <property type="molecule type" value="Genomic_DNA"/>
</dbReference>
<dbReference type="AlphaFoldDB" id="A0A5B6WT67"/>